<dbReference type="InterPro" id="IPR002052">
    <property type="entry name" value="DNA_methylase_N6_adenine_CS"/>
</dbReference>
<dbReference type="Gene3D" id="3.90.190.10">
    <property type="entry name" value="Protein tyrosine phosphatase superfamily"/>
    <property type="match status" value="1"/>
</dbReference>
<dbReference type="Pfam" id="PF00581">
    <property type="entry name" value="Rhodanese"/>
    <property type="match status" value="1"/>
</dbReference>
<dbReference type="Pfam" id="PF00782">
    <property type="entry name" value="DSPc"/>
    <property type="match status" value="1"/>
</dbReference>
<dbReference type="InterPro" id="IPR000340">
    <property type="entry name" value="Dual-sp_phosphatase_cat-dom"/>
</dbReference>
<organism evidence="5 6">
    <name type="scientific">Vitrella brassicaformis (strain CCMP3155)</name>
    <dbReference type="NCBI Taxonomy" id="1169540"/>
    <lineage>
        <taxon>Eukaryota</taxon>
        <taxon>Sar</taxon>
        <taxon>Alveolata</taxon>
        <taxon>Colpodellida</taxon>
        <taxon>Vitrellaceae</taxon>
        <taxon>Vitrella</taxon>
    </lineage>
</organism>
<dbReference type="CDD" id="cd00158">
    <property type="entry name" value="RHOD"/>
    <property type="match status" value="1"/>
</dbReference>
<feature type="region of interest" description="Disordered" evidence="2">
    <location>
        <begin position="125"/>
        <end position="161"/>
    </location>
</feature>
<dbReference type="Gene3D" id="3.40.250.10">
    <property type="entry name" value="Rhodanese-like domain"/>
    <property type="match status" value="1"/>
</dbReference>
<dbReference type="VEuPathDB" id="CryptoDB:Vbra_16576"/>
<dbReference type="PROSITE" id="PS00092">
    <property type="entry name" value="N6_MTASE"/>
    <property type="match status" value="1"/>
</dbReference>
<gene>
    <name evidence="5" type="ORF">Vbra_16576</name>
</gene>
<feature type="compositionally biased region" description="Basic residues" evidence="2">
    <location>
        <begin position="769"/>
        <end position="786"/>
    </location>
</feature>
<sequence>MHPHHPQLTKAQEICRFYQRKFPRVPPLSVDEAVRLQSAGEKVLMVDCRTAEEMSCSMVDGAITLEQLEEADEADLQAATMIVPYCSVGYRSGIVAERLRRQGYENVRNGDGIVLWAWHDWQKQHQQQSQPADPATEPSAPSPRLVVPSRQPPEVADSSPLLLEKSGQPTRVHVFGSMWSHLPPGYQAVTFPLCRQLAEIVCIVASRVAQIMRCEREVCALSSHGSSDEMKKKIKKPGKASASCLPPKQHGRSPRDGSPAAAEEQQPSPVPRKPTEKFMKTDKEVVEEWLPYTKVGEVIAVPGQRHCYLVAAKCPLSANFDRCMVSEDDHFSPNEMLQIMARRGLPVTAVIDLTNTKRYYDPALFKKQGVAYHKLRVLGRQAPEAAHVAEFTGHIDEHFAAHPSPSQQRPKVVLTHCTHGVNRTAFFLIAYLVKSAGMTLEAAKHLVEIRRGHPIRHSYLIEGLTTMLSGGGERGGESGSQDSGEKRCREGGGGGGGGGGEGHTAKKRKTGSVPTFPYDTAYNDHFETPLAAYQDIAPALRHIAEGLRKTSGELRIYDPFYCTGKTKVHLHSLGFRSVIHEKRDFYSDVKNQTVPEYDVMVTNPPFSDEHKEDILRFALSSPQPCFLLLPNYVATKGYFRELRHRLDRLQRGFFAVPPLKYEYSHPENTGHASSPFFSIWFVAAGHQGTNNTTDATSLYQRWVRHLRQGGGPVGMALVWTVEELQRRHVVRDGNRPNPKKRRKMMKARCVETEGVPTSEPQQRPSGCKKTARRKAGAHRARVAPSG</sequence>
<evidence type="ECO:0000259" key="4">
    <source>
        <dbReference type="PROSITE" id="PS50206"/>
    </source>
</evidence>
<dbReference type="PANTHER" id="PTHR39444">
    <property type="entry name" value="SITE-SPECIFIC DNA-METHYLTRANSFERASE (ADENINE-SPECIFIC)"/>
    <property type="match status" value="1"/>
</dbReference>
<evidence type="ECO:0000313" key="5">
    <source>
        <dbReference type="EMBL" id="CEM20936.1"/>
    </source>
</evidence>
<protein>
    <recommendedName>
        <fullName evidence="1">protein-tyrosine-phosphatase</fullName>
        <ecNumber evidence="1">3.1.3.48</ecNumber>
    </recommendedName>
</protein>
<keyword evidence="6" id="KW-1185">Reference proteome</keyword>
<dbReference type="PROSITE" id="PS50056">
    <property type="entry name" value="TYR_PHOSPHATASE_2"/>
    <property type="match status" value="1"/>
</dbReference>
<dbReference type="AlphaFoldDB" id="A0A0G4FZW3"/>
<feature type="region of interest" description="Disordered" evidence="2">
    <location>
        <begin position="731"/>
        <end position="786"/>
    </location>
</feature>
<dbReference type="EC" id="3.1.3.48" evidence="1"/>
<dbReference type="InterPro" id="IPR029021">
    <property type="entry name" value="Prot-tyrosine_phosphatase-like"/>
</dbReference>
<evidence type="ECO:0000256" key="2">
    <source>
        <dbReference type="SAM" id="MobiDB-lite"/>
    </source>
</evidence>
<dbReference type="PANTHER" id="PTHR39444:SF3">
    <property type="entry name" value="SITE-SPECIFIC DNA-METHYLTRANSFERASE (ADENINE-SPECIFIC)"/>
    <property type="match status" value="1"/>
</dbReference>
<dbReference type="InterPro" id="IPR001763">
    <property type="entry name" value="Rhodanese-like_dom"/>
</dbReference>
<feature type="domain" description="Tyrosine specific protein phosphatases" evidence="3">
    <location>
        <begin position="389"/>
        <end position="451"/>
    </location>
</feature>
<proteinExistence type="predicted"/>
<evidence type="ECO:0000259" key="3">
    <source>
        <dbReference type="PROSITE" id="PS50056"/>
    </source>
</evidence>
<feature type="compositionally biased region" description="Basic residues" evidence="2">
    <location>
        <begin position="737"/>
        <end position="746"/>
    </location>
</feature>
<dbReference type="InterPro" id="IPR000387">
    <property type="entry name" value="Tyr_Pase_dom"/>
</dbReference>
<dbReference type="GO" id="GO:0008168">
    <property type="term" value="F:methyltransferase activity"/>
    <property type="evidence" value="ECO:0007669"/>
    <property type="project" value="InterPro"/>
</dbReference>
<dbReference type="EMBL" id="CDMY01000531">
    <property type="protein sequence ID" value="CEM20936.1"/>
    <property type="molecule type" value="Genomic_DNA"/>
</dbReference>
<accession>A0A0G4FZW3</accession>
<evidence type="ECO:0000313" key="6">
    <source>
        <dbReference type="Proteomes" id="UP000041254"/>
    </source>
</evidence>
<feature type="compositionally biased region" description="Gly residues" evidence="2">
    <location>
        <begin position="491"/>
        <end position="502"/>
    </location>
</feature>
<dbReference type="SUPFAM" id="SSF52821">
    <property type="entry name" value="Rhodanese/Cell cycle control phosphatase"/>
    <property type="match status" value="1"/>
</dbReference>
<dbReference type="OrthoDB" id="448919at2759"/>
<dbReference type="GO" id="GO:0032259">
    <property type="term" value="P:methylation"/>
    <property type="evidence" value="ECO:0007669"/>
    <property type="project" value="InterPro"/>
</dbReference>
<dbReference type="PROSITE" id="PS50206">
    <property type="entry name" value="RHODANESE_3"/>
    <property type="match status" value="1"/>
</dbReference>
<dbReference type="InParanoid" id="A0A0G4FZW3"/>
<dbReference type="Proteomes" id="UP000041254">
    <property type="component" value="Unassembled WGS sequence"/>
</dbReference>
<name>A0A0G4FZW3_VITBC</name>
<dbReference type="STRING" id="1169540.A0A0G4FZW3"/>
<feature type="domain" description="Rhodanese" evidence="4">
    <location>
        <begin position="39"/>
        <end position="114"/>
    </location>
</feature>
<dbReference type="GO" id="GO:0003676">
    <property type="term" value="F:nucleic acid binding"/>
    <property type="evidence" value="ECO:0007669"/>
    <property type="project" value="InterPro"/>
</dbReference>
<feature type="region of interest" description="Disordered" evidence="2">
    <location>
        <begin position="225"/>
        <end position="278"/>
    </location>
</feature>
<dbReference type="GO" id="GO:0004725">
    <property type="term" value="F:protein tyrosine phosphatase activity"/>
    <property type="evidence" value="ECO:0007669"/>
    <property type="project" value="UniProtKB-EC"/>
</dbReference>
<reference evidence="5 6" key="1">
    <citation type="submission" date="2014-11" db="EMBL/GenBank/DDBJ databases">
        <authorList>
            <person name="Zhu J."/>
            <person name="Qi W."/>
            <person name="Song R."/>
        </authorList>
    </citation>
    <scope>NUCLEOTIDE SEQUENCE [LARGE SCALE GENOMIC DNA]</scope>
</reference>
<dbReference type="SUPFAM" id="SSF52799">
    <property type="entry name" value="(Phosphotyrosine protein) phosphatases II"/>
    <property type="match status" value="1"/>
</dbReference>
<evidence type="ECO:0000256" key="1">
    <source>
        <dbReference type="ARBA" id="ARBA00013064"/>
    </source>
</evidence>
<dbReference type="InterPro" id="IPR036873">
    <property type="entry name" value="Rhodanese-like_dom_sf"/>
</dbReference>
<feature type="region of interest" description="Disordered" evidence="2">
    <location>
        <begin position="470"/>
        <end position="513"/>
    </location>
</feature>